<keyword evidence="2" id="KW-0813">Transport</keyword>
<evidence type="ECO:0000256" key="5">
    <source>
        <dbReference type="ARBA" id="ARBA00022989"/>
    </source>
</evidence>
<feature type="transmembrane region" description="Helical" evidence="7">
    <location>
        <begin position="75"/>
        <end position="94"/>
    </location>
</feature>
<dbReference type="Proteomes" id="UP000000653">
    <property type="component" value="Chromosome"/>
</dbReference>
<feature type="transmembrane region" description="Helical" evidence="7">
    <location>
        <begin position="195"/>
        <end position="214"/>
    </location>
</feature>
<feature type="transmembrane region" description="Helical" evidence="7">
    <location>
        <begin position="399"/>
        <end position="418"/>
    </location>
</feature>
<comment type="subcellular location">
    <subcellularLocation>
        <location evidence="1">Cell membrane</location>
        <topology evidence="1">Multi-pass membrane protein</topology>
    </subcellularLocation>
</comment>
<dbReference type="Gene3D" id="1.20.1720.10">
    <property type="entry name" value="Multidrug resistance protein D"/>
    <property type="match status" value="1"/>
</dbReference>
<dbReference type="BioCyc" id="PAER208963:G1G74-4002-MONOMER"/>
<proteinExistence type="predicted"/>
<dbReference type="HOGENOM" id="CLU_000960_28_2_6"/>
<keyword evidence="6 7" id="KW-0472">Membrane</keyword>
<gene>
    <name evidence="9" type="ordered locus">PA14_47640</name>
</gene>
<feature type="transmembrane region" description="Helical" evidence="7">
    <location>
        <begin position="299"/>
        <end position="322"/>
    </location>
</feature>
<feature type="transmembrane region" description="Helical" evidence="7">
    <location>
        <begin position="226"/>
        <end position="242"/>
    </location>
</feature>
<dbReference type="InterPro" id="IPR036259">
    <property type="entry name" value="MFS_trans_sf"/>
</dbReference>
<evidence type="ECO:0000256" key="1">
    <source>
        <dbReference type="ARBA" id="ARBA00004651"/>
    </source>
</evidence>
<dbReference type="Gene3D" id="1.20.1250.20">
    <property type="entry name" value="MFS general substrate transporter like domains"/>
    <property type="match status" value="1"/>
</dbReference>
<evidence type="ECO:0000259" key="8">
    <source>
        <dbReference type="PROSITE" id="PS50850"/>
    </source>
</evidence>
<feature type="transmembrane region" description="Helical" evidence="7">
    <location>
        <begin position="464"/>
        <end position="484"/>
    </location>
</feature>
<dbReference type="GO" id="GO:0022857">
    <property type="term" value="F:transmembrane transporter activity"/>
    <property type="evidence" value="ECO:0007669"/>
    <property type="project" value="InterPro"/>
</dbReference>
<accession>A0A0H2Z788</accession>
<evidence type="ECO:0000256" key="6">
    <source>
        <dbReference type="ARBA" id="ARBA00023136"/>
    </source>
</evidence>
<keyword evidence="4 7" id="KW-0812">Transmembrane</keyword>
<dbReference type="AlphaFoldDB" id="A0A0H2Z788"/>
<name>A0A0H2Z788_PSEAB</name>
<dbReference type="PANTHER" id="PTHR42718">
    <property type="entry name" value="MAJOR FACILITATOR SUPERFAMILY MULTIDRUG TRANSPORTER MFSC"/>
    <property type="match status" value="1"/>
</dbReference>
<dbReference type="KEGG" id="pau:PA14_47640"/>
<dbReference type="PANTHER" id="PTHR42718:SF47">
    <property type="entry name" value="METHYL VIOLOGEN RESISTANCE PROTEIN SMVA"/>
    <property type="match status" value="1"/>
</dbReference>
<protein>
    <submittedName>
        <fullName evidence="9">Putative major facilitator superfamily (MFS) transporter</fullName>
    </submittedName>
</protein>
<dbReference type="InterPro" id="IPR020846">
    <property type="entry name" value="MFS_dom"/>
</dbReference>
<dbReference type="PROSITE" id="PS50850">
    <property type="entry name" value="MFS"/>
    <property type="match status" value="1"/>
</dbReference>
<feature type="transmembrane region" description="Helical" evidence="7">
    <location>
        <begin position="159"/>
        <end position="183"/>
    </location>
</feature>
<dbReference type="GO" id="GO:0005886">
    <property type="term" value="C:plasma membrane"/>
    <property type="evidence" value="ECO:0007669"/>
    <property type="project" value="UniProtKB-SubCell"/>
</dbReference>
<dbReference type="EMBL" id="CP000438">
    <property type="protein sequence ID" value="ABJ10470.1"/>
    <property type="molecule type" value="Genomic_DNA"/>
</dbReference>
<sequence>MFRQNRWLVLAIVSSALFLIIIDMTVLYTALPRLTHDLGATAAEKLWIVNAYPLVVAGLLPGAGLLSDRLGHKRLFLAGLPLFGLASLCAAFAPSAAALIAARAGLAVGAALMMPATLSIVRHVFQDERERALAIGIWASVASAGAALGPVVGGVLLEFFWWGSVFLINVPVVVVALLLALPAIPACGGQSRRPWDALGSLQVMFGLVGVVYAIKELSTRAPDFGLAVLAALGGMLCLYLFVRRQRRAREPMIDFALFRNRRFARGVAVALVATMALVGMELVFSQHLQLVQGLTPLKAGLFVLPIPLASLVVGPLAGWLVPRWGENRVMCASLLLGSAGLLGLALSYQSATGAQLASLVLLGVGFGGAMTAASTAVMLNVDEQSSGMAAAIEDVSYELGGVIGVTLLGSLMSFVYGMSLRLPSAELPARVRDSLDDALLVAEGLAPEVASRLVELARQAFDQAFVAVLLAAAALLFLSAMAVLRQPRPATEPAPPAPHTR</sequence>
<reference evidence="9 10" key="1">
    <citation type="journal article" date="2006" name="Genome Biol.">
        <title>Genomic analysis reveals that Pseudomonas aeruginosa virulence is combinatorial.</title>
        <authorList>
            <person name="Lee D.G."/>
            <person name="Urbach J.M."/>
            <person name="Wu G."/>
            <person name="Liberati N.T."/>
            <person name="Feinbaum R.L."/>
            <person name="Miyata S."/>
            <person name="Diggins L.T."/>
            <person name="He J."/>
            <person name="Saucier M."/>
            <person name="Deziel E."/>
            <person name="Friedman L."/>
            <person name="Li L."/>
            <person name="Grills G."/>
            <person name="Montgomery K."/>
            <person name="Kucherlapati R."/>
            <person name="Rahme L.G."/>
            <person name="Ausubel F.M."/>
        </authorList>
    </citation>
    <scope>NUCLEOTIDE SEQUENCE [LARGE SCALE GENOMIC DNA]</scope>
    <source>
        <strain evidence="9 10">UCBPP-PA14</strain>
    </source>
</reference>
<feature type="transmembrane region" description="Helical" evidence="7">
    <location>
        <begin position="329"/>
        <end position="348"/>
    </location>
</feature>
<dbReference type="PRINTS" id="PR01036">
    <property type="entry name" value="TCRTETB"/>
</dbReference>
<evidence type="ECO:0000313" key="10">
    <source>
        <dbReference type="Proteomes" id="UP000000653"/>
    </source>
</evidence>
<keyword evidence="5 7" id="KW-1133">Transmembrane helix</keyword>
<evidence type="ECO:0000256" key="2">
    <source>
        <dbReference type="ARBA" id="ARBA00022448"/>
    </source>
</evidence>
<feature type="transmembrane region" description="Helical" evidence="7">
    <location>
        <begin position="263"/>
        <end position="284"/>
    </location>
</feature>
<feature type="transmembrane region" description="Helical" evidence="7">
    <location>
        <begin position="7"/>
        <end position="31"/>
    </location>
</feature>
<feature type="transmembrane region" description="Helical" evidence="7">
    <location>
        <begin position="133"/>
        <end position="153"/>
    </location>
</feature>
<feature type="transmembrane region" description="Helical" evidence="7">
    <location>
        <begin position="46"/>
        <end position="66"/>
    </location>
</feature>
<evidence type="ECO:0000256" key="3">
    <source>
        <dbReference type="ARBA" id="ARBA00022475"/>
    </source>
</evidence>
<dbReference type="InterPro" id="IPR011701">
    <property type="entry name" value="MFS"/>
</dbReference>
<feature type="transmembrane region" description="Helical" evidence="7">
    <location>
        <begin position="100"/>
        <end position="121"/>
    </location>
</feature>
<evidence type="ECO:0000256" key="7">
    <source>
        <dbReference type="SAM" id="Phobius"/>
    </source>
</evidence>
<organism evidence="9 10">
    <name type="scientific">Pseudomonas aeruginosa (strain UCBPP-PA14)</name>
    <dbReference type="NCBI Taxonomy" id="208963"/>
    <lineage>
        <taxon>Bacteria</taxon>
        <taxon>Pseudomonadati</taxon>
        <taxon>Pseudomonadota</taxon>
        <taxon>Gammaproteobacteria</taxon>
        <taxon>Pseudomonadales</taxon>
        <taxon>Pseudomonadaceae</taxon>
        <taxon>Pseudomonas</taxon>
    </lineage>
</organism>
<dbReference type="Pfam" id="PF07690">
    <property type="entry name" value="MFS_1"/>
    <property type="match status" value="1"/>
</dbReference>
<keyword evidence="3" id="KW-1003">Cell membrane</keyword>
<dbReference type="RefSeq" id="WP_003109280.1">
    <property type="nucleotide sequence ID" value="NC_008463.1"/>
</dbReference>
<dbReference type="CDD" id="cd17321">
    <property type="entry name" value="MFS_MMR_MDR_like"/>
    <property type="match status" value="1"/>
</dbReference>
<feature type="domain" description="Major facilitator superfamily (MFS) profile" evidence="8">
    <location>
        <begin position="9"/>
        <end position="491"/>
    </location>
</feature>
<feature type="transmembrane region" description="Helical" evidence="7">
    <location>
        <begin position="354"/>
        <end position="379"/>
    </location>
</feature>
<evidence type="ECO:0000256" key="4">
    <source>
        <dbReference type="ARBA" id="ARBA00022692"/>
    </source>
</evidence>
<evidence type="ECO:0000313" key="9">
    <source>
        <dbReference type="EMBL" id="ABJ10470.1"/>
    </source>
</evidence>
<dbReference type="SUPFAM" id="SSF103473">
    <property type="entry name" value="MFS general substrate transporter"/>
    <property type="match status" value="1"/>
</dbReference>